<proteinExistence type="predicted"/>
<name>A0ABY7JUN6_9FIRM</name>
<keyword evidence="2" id="KW-1185">Reference proteome</keyword>
<reference evidence="1" key="1">
    <citation type="submission" date="2022-12" db="EMBL/GenBank/DDBJ databases">
        <title>Peptostreptococcus.</title>
        <authorList>
            <person name="Lee S.H."/>
        </authorList>
    </citation>
    <scope>NUCLEOTIDE SEQUENCE</scope>
    <source>
        <strain evidence="1">CBA3647</strain>
    </source>
</reference>
<organism evidence="1 2">
    <name type="scientific">Peptostreptococcus equinus</name>
    <dbReference type="NCBI Taxonomy" id="3003601"/>
    <lineage>
        <taxon>Bacteria</taxon>
        <taxon>Bacillati</taxon>
        <taxon>Bacillota</taxon>
        <taxon>Clostridia</taxon>
        <taxon>Peptostreptococcales</taxon>
        <taxon>Peptostreptococcaceae</taxon>
        <taxon>Peptostreptococcus</taxon>
    </lineage>
</organism>
<accession>A0ABY7JUN6</accession>
<protein>
    <submittedName>
        <fullName evidence="1">Uncharacterized protein</fullName>
    </submittedName>
</protein>
<dbReference type="EMBL" id="CP114052">
    <property type="protein sequence ID" value="WAW15427.1"/>
    <property type="molecule type" value="Genomic_DNA"/>
</dbReference>
<dbReference type="RefSeq" id="WP_269312100.1">
    <property type="nucleotide sequence ID" value="NZ_CP114052.1"/>
</dbReference>
<gene>
    <name evidence="1" type="ORF">O0R46_02995</name>
</gene>
<dbReference type="Proteomes" id="UP001164187">
    <property type="component" value="Chromosome"/>
</dbReference>
<evidence type="ECO:0000313" key="2">
    <source>
        <dbReference type="Proteomes" id="UP001164187"/>
    </source>
</evidence>
<sequence>MKLDITEAEFKKLFKEITKKNLDIFIKTLKEEIKNADKKMSVNDFILQSIANSAKMNNNVTYSLFKEVFSFSDNDSTK</sequence>
<evidence type="ECO:0000313" key="1">
    <source>
        <dbReference type="EMBL" id="WAW15427.1"/>
    </source>
</evidence>